<gene>
    <name evidence="1" type="ORF">E4167_30515</name>
</gene>
<dbReference type="EMBL" id="CP039631">
    <property type="protein sequence ID" value="QCG68246.1"/>
    <property type="molecule type" value="Genomic_DNA"/>
</dbReference>
<dbReference type="RefSeq" id="WP_046482680.1">
    <property type="nucleotide sequence ID" value="NZ_CP039631.3"/>
</dbReference>
<dbReference type="AlphaFoldDB" id="A0A4V1DBY6"/>
<dbReference type="GO" id="GO:0032259">
    <property type="term" value="P:methylation"/>
    <property type="evidence" value="ECO:0007669"/>
    <property type="project" value="UniProtKB-KW"/>
</dbReference>
<name>A0A4V1DBY6_PSEVE</name>
<accession>A0A4V1DBY6</accession>
<dbReference type="Proteomes" id="UP000298274">
    <property type="component" value="Chromosome"/>
</dbReference>
<reference evidence="2" key="1">
    <citation type="submission" date="2019-04" db="EMBL/GenBank/DDBJ databases">
        <title>Complete genome sequence of Pseudomonas veronii strain PVy, a versatile degrader capable of using multiple contaminants as sole carbon sources.</title>
        <authorList>
            <person name="Lopez-Echartea E."/>
            <person name="Ridl J."/>
            <person name="Pajer P."/>
            <person name="Strejcek M."/>
            <person name="Suman J."/>
            <person name="Uhlik O."/>
        </authorList>
    </citation>
    <scope>NUCLEOTIDE SEQUENCE [LARGE SCALE GENOMIC DNA]</scope>
    <source>
        <strain evidence="2">Pvy</strain>
    </source>
</reference>
<protein>
    <submittedName>
        <fullName evidence="1">Methyltransferase</fullName>
    </submittedName>
</protein>
<sequence>MLSHLIRRREPHVQPLFTLGSLKLSDKVHWLASKGLIDPLSYVQRHLRGDWGDVNEASRKANVVALEQEGPVRSRYRITPQLELIVITGDDHSTTIVQLPEERETI</sequence>
<organism evidence="1 2">
    <name type="scientific">Pseudomonas veronii</name>
    <dbReference type="NCBI Taxonomy" id="76761"/>
    <lineage>
        <taxon>Bacteria</taxon>
        <taxon>Pseudomonadati</taxon>
        <taxon>Pseudomonadota</taxon>
        <taxon>Gammaproteobacteria</taxon>
        <taxon>Pseudomonadales</taxon>
        <taxon>Pseudomonadaceae</taxon>
        <taxon>Pseudomonas</taxon>
    </lineage>
</organism>
<proteinExistence type="predicted"/>
<evidence type="ECO:0000313" key="2">
    <source>
        <dbReference type="Proteomes" id="UP000298274"/>
    </source>
</evidence>
<dbReference type="GO" id="GO:0008168">
    <property type="term" value="F:methyltransferase activity"/>
    <property type="evidence" value="ECO:0007669"/>
    <property type="project" value="UniProtKB-KW"/>
</dbReference>
<evidence type="ECO:0000313" key="1">
    <source>
        <dbReference type="EMBL" id="QCG68246.1"/>
    </source>
</evidence>
<keyword evidence="1" id="KW-0489">Methyltransferase</keyword>
<keyword evidence="1" id="KW-0808">Transferase</keyword>